<evidence type="ECO:0000313" key="2">
    <source>
        <dbReference type="Proteomes" id="UP000318081"/>
    </source>
</evidence>
<organism evidence="1 2">
    <name type="scientific">Stieleria magnilauensis</name>
    <dbReference type="NCBI Taxonomy" id="2527963"/>
    <lineage>
        <taxon>Bacteria</taxon>
        <taxon>Pseudomonadati</taxon>
        <taxon>Planctomycetota</taxon>
        <taxon>Planctomycetia</taxon>
        <taxon>Pirellulales</taxon>
        <taxon>Pirellulaceae</taxon>
        <taxon>Stieleria</taxon>
    </lineage>
</organism>
<reference evidence="1 2" key="1">
    <citation type="submission" date="2019-02" db="EMBL/GenBank/DDBJ databases">
        <title>Deep-cultivation of Planctomycetes and their phenomic and genomic characterization uncovers novel biology.</title>
        <authorList>
            <person name="Wiegand S."/>
            <person name="Jogler M."/>
            <person name="Boedeker C."/>
            <person name="Pinto D."/>
            <person name="Vollmers J."/>
            <person name="Rivas-Marin E."/>
            <person name="Kohn T."/>
            <person name="Peeters S.H."/>
            <person name="Heuer A."/>
            <person name="Rast P."/>
            <person name="Oberbeckmann S."/>
            <person name="Bunk B."/>
            <person name="Jeske O."/>
            <person name="Meyerdierks A."/>
            <person name="Storesund J.E."/>
            <person name="Kallscheuer N."/>
            <person name="Luecker S."/>
            <person name="Lage O.M."/>
            <person name="Pohl T."/>
            <person name="Merkel B.J."/>
            <person name="Hornburger P."/>
            <person name="Mueller R.-W."/>
            <person name="Bruemmer F."/>
            <person name="Labrenz M."/>
            <person name="Spormann A.M."/>
            <person name="Op den Camp H."/>
            <person name="Overmann J."/>
            <person name="Amann R."/>
            <person name="Jetten M.S.M."/>
            <person name="Mascher T."/>
            <person name="Medema M.H."/>
            <person name="Devos D.P."/>
            <person name="Kaster A.-K."/>
            <person name="Ovreas L."/>
            <person name="Rohde M."/>
            <person name="Galperin M.Y."/>
            <person name="Jogler C."/>
        </authorList>
    </citation>
    <scope>NUCLEOTIDE SEQUENCE [LARGE SCALE GENOMIC DNA]</scope>
    <source>
        <strain evidence="1 2">TBK1r</strain>
    </source>
</reference>
<keyword evidence="2" id="KW-1185">Reference proteome</keyword>
<protein>
    <submittedName>
        <fullName evidence="1">Uncharacterized protein</fullName>
    </submittedName>
</protein>
<dbReference type="Proteomes" id="UP000318081">
    <property type="component" value="Chromosome"/>
</dbReference>
<dbReference type="EMBL" id="CP036432">
    <property type="protein sequence ID" value="QDV85900.1"/>
    <property type="molecule type" value="Genomic_DNA"/>
</dbReference>
<accession>A0ABX5XY88</accession>
<sequence>MRQPIAAQLGLLAVRSGVGRLSLSRLTGTDRDGRKIAARKMGASGSGATRKLLTRKWGAQLQPG</sequence>
<evidence type="ECO:0000313" key="1">
    <source>
        <dbReference type="EMBL" id="QDV85900.1"/>
    </source>
</evidence>
<name>A0ABX5XY88_9BACT</name>
<proteinExistence type="predicted"/>
<gene>
    <name evidence="1" type="ORF">TBK1r_49170</name>
</gene>